<reference evidence="10 11" key="1">
    <citation type="submission" date="2018-11" db="EMBL/GenBank/DDBJ databases">
        <title>Cryobacterium sp. nov., isolated from rhizosphere soil of lettuce.</title>
        <authorList>
            <person name="Wang Y."/>
        </authorList>
    </citation>
    <scope>NUCLEOTIDE SEQUENCE [LARGE SCALE GENOMIC DNA]</scope>
    <source>
        <strain evidence="10 11">NEAU-85</strain>
    </source>
</reference>
<organism evidence="10 11">
    <name type="scientific">Cryobacterium tepidiphilum</name>
    <dbReference type="NCBI Taxonomy" id="2486026"/>
    <lineage>
        <taxon>Bacteria</taxon>
        <taxon>Bacillati</taxon>
        <taxon>Actinomycetota</taxon>
        <taxon>Actinomycetes</taxon>
        <taxon>Micrococcales</taxon>
        <taxon>Microbacteriaceae</taxon>
        <taxon>Cryobacterium</taxon>
    </lineage>
</organism>
<evidence type="ECO:0000256" key="1">
    <source>
        <dbReference type="ARBA" id="ARBA00004651"/>
    </source>
</evidence>
<dbReference type="PANTHER" id="PTHR24221:SF590">
    <property type="entry name" value="COMPONENT LINKED WITH THE ASSEMBLY OF CYTOCHROME' TRANSPORT TRANSMEMBRANE ATP-BINDING PROTEIN ABC TRANSPORTER CYDD-RELATED"/>
    <property type="match status" value="1"/>
</dbReference>
<evidence type="ECO:0000259" key="8">
    <source>
        <dbReference type="PROSITE" id="PS50893"/>
    </source>
</evidence>
<dbReference type="EMBL" id="RDSR01000015">
    <property type="protein sequence ID" value="RNE59471.1"/>
    <property type="molecule type" value="Genomic_DNA"/>
</dbReference>
<keyword evidence="4" id="KW-0067">ATP-binding</keyword>
<feature type="domain" description="ABC transmembrane type-1" evidence="9">
    <location>
        <begin position="20"/>
        <end position="302"/>
    </location>
</feature>
<keyword evidence="2 7" id="KW-0812">Transmembrane</keyword>
<dbReference type="GO" id="GO:0042883">
    <property type="term" value="P:cysteine transport"/>
    <property type="evidence" value="ECO:0007669"/>
    <property type="project" value="InterPro"/>
</dbReference>
<proteinExistence type="predicted"/>
<gene>
    <name evidence="10" type="primary">cydD</name>
    <name evidence="10" type="ORF">EEJ31_09800</name>
</gene>
<dbReference type="RefSeq" id="WP_123046120.1">
    <property type="nucleotide sequence ID" value="NZ_RDSR01000015.1"/>
</dbReference>
<accession>A0A3M8L1Q4</accession>
<dbReference type="Gene3D" id="3.40.50.300">
    <property type="entry name" value="P-loop containing nucleotide triphosphate hydrolases"/>
    <property type="match status" value="1"/>
</dbReference>
<dbReference type="Gene3D" id="1.20.1560.10">
    <property type="entry name" value="ABC transporter type 1, transmembrane domain"/>
    <property type="match status" value="1"/>
</dbReference>
<dbReference type="OrthoDB" id="9806127at2"/>
<feature type="transmembrane region" description="Helical" evidence="7">
    <location>
        <begin position="239"/>
        <end position="264"/>
    </location>
</feature>
<feature type="domain" description="ABC transporter" evidence="8">
    <location>
        <begin position="342"/>
        <end position="559"/>
    </location>
</feature>
<keyword evidence="5 7" id="KW-1133">Transmembrane helix</keyword>
<protein>
    <submittedName>
        <fullName evidence="10">Thiol reductant ABC exporter subunit CydD</fullName>
    </submittedName>
</protein>
<comment type="caution">
    <text evidence="10">The sequence shown here is derived from an EMBL/GenBank/DDBJ whole genome shotgun (WGS) entry which is preliminary data.</text>
</comment>
<dbReference type="CDD" id="cd18584">
    <property type="entry name" value="ABC_6TM_AarD_CydD"/>
    <property type="match status" value="1"/>
</dbReference>
<evidence type="ECO:0000313" key="11">
    <source>
        <dbReference type="Proteomes" id="UP000279859"/>
    </source>
</evidence>
<dbReference type="PANTHER" id="PTHR24221">
    <property type="entry name" value="ATP-BINDING CASSETTE SUB-FAMILY B"/>
    <property type="match status" value="1"/>
</dbReference>
<dbReference type="PROSITE" id="PS50893">
    <property type="entry name" value="ABC_TRANSPORTER_2"/>
    <property type="match status" value="1"/>
</dbReference>
<evidence type="ECO:0000256" key="5">
    <source>
        <dbReference type="ARBA" id="ARBA00022989"/>
    </source>
</evidence>
<keyword evidence="11" id="KW-1185">Reference proteome</keyword>
<dbReference type="SUPFAM" id="SSF52540">
    <property type="entry name" value="P-loop containing nucleoside triphosphate hydrolases"/>
    <property type="match status" value="1"/>
</dbReference>
<feature type="transmembrane region" description="Helical" evidence="7">
    <location>
        <begin position="161"/>
        <end position="179"/>
    </location>
</feature>
<dbReference type="InterPro" id="IPR027417">
    <property type="entry name" value="P-loop_NTPase"/>
</dbReference>
<dbReference type="Pfam" id="PF00664">
    <property type="entry name" value="ABC_membrane"/>
    <property type="match status" value="1"/>
</dbReference>
<feature type="transmembrane region" description="Helical" evidence="7">
    <location>
        <begin position="20"/>
        <end position="40"/>
    </location>
</feature>
<sequence>MRPLDPRLLRHASAARRFLAAGAVIGVAHTVVVICGAWLLTRCIVLAVDGRGLTAVSPVIGLLAAAVVARSVLTWLQDLAAARAASEVKRQLRARALDALAAGGPARIAGRHSAHVTTVLTGGLDALDTYFSRYLPQLLLTAIATPLLVAVILWNDPASGVTVILALPLIPVFMVLVGWRTQAAQQEQWLALQRLASGFLDVIGGLATLKIYGREHRQPARLRAITEEYQGRTMGVLRVSFLSGFVLELAASLSVALVAVSIGLRLVDGQLPFATGLFVLLLAPEAFLPLRQVGAQFHAAADGIAAADEVFALLAPAPAPAVAHSRPGVRGNESEGRAEAGVRFEGVRFEGVVVRARVTSEPVTAHVRPGELSVIAGPSGAGKTTLLRALAGFVPFDGRISRNGMPVGQDDTRGWLAWAGQRPQLFSGTVASNVTLGAASVDLPLLQRALALAGIPSIDPARTVGGSASGLSGGQAQRVAVARACYRALANGCDVVALDEPTSALDDEAEAALLRGLRALAQAGRAVIVVSHRPAVLAAADAVVHVGETAARALEAARA</sequence>
<dbReference type="GO" id="GO:0005524">
    <property type="term" value="F:ATP binding"/>
    <property type="evidence" value="ECO:0007669"/>
    <property type="project" value="UniProtKB-KW"/>
</dbReference>
<keyword evidence="6 7" id="KW-0472">Membrane</keyword>
<dbReference type="InterPro" id="IPR014216">
    <property type="entry name" value="ABC_transptr_CydD"/>
</dbReference>
<dbReference type="NCBIfam" id="TIGR02857">
    <property type="entry name" value="CydD"/>
    <property type="match status" value="1"/>
</dbReference>
<dbReference type="InterPro" id="IPR011527">
    <property type="entry name" value="ABC1_TM_dom"/>
</dbReference>
<dbReference type="Proteomes" id="UP000279859">
    <property type="component" value="Unassembled WGS sequence"/>
</dbReference>
<dbReference type="Pfam" id="PF00005">
    <property type="entry name" value="ABC_tran"/>
    <property type="match status" value="1"/>
</dbReference>
<dbReference type="InterPro" id="IPR003593">
    <property type="entry name" value="AAA+_ATPase"/>
</dbReference>
<evidence type="ECO:0000256" key="7">
    <source>
        <dbReference type="SAM" id="Phobius"/>
    </source>
</evidence>
<dbReference type="PROSITE" id="PS50929">
    <property type="entry name" value="ABC_TM1F"/>
    <property type="match status" value="1"/>
</dbReference>
<dbReference type="SUPFAM" id="SSF90123">
    <property type="entry name" value="ABC transporter transmembrane region"/>
    <property type="match status" value="1"/>
</dbReference>
<dbReference type="SMART" id="SM00382">
    <property type="entry name" value="AAA"/>
    <property type="match status" value="1"/>
</dbReference>
<dbReference type="AlphaFoldDB" id="A0A3M8L1Q4"/>
<comment type="subcellular location">
    <subcellularLocation>
        <location evidence="1">Cell membrane</location>
        <topology evidence="1">Multi-pass membrane protein</topology>
    </subcellularLocation>
</comment>
<keyword evidence="3" id="KW-0547">Nucleotide-binding</keyword>
<evidence type="ECO:0000256" key="3">
    <source>
        <dbReference type="ARBA" id="ARBA00022741"/>
    </source>
</evidence>
<evidence type="ECO:0000259" key="9">
    <source>
        <dbReference type="PROSITE" id="PS50929"/>
    </source>
</evidence>
<feature type="transmembrane region" description="Helical" evidence="7">
    <location>
        <begin position="52"/>
        <end position="73"/>
    </location>
</feature>
<evidence type="ECO:0000256" key="2">
    <source>
        <dbReference type="ARBA" id="ARBA00022692"/>
    </source>
</evidence>
<dbReference type="InterPro" id="IPR039421">
    <property type="entry name" value="Type_1_exporter"/>
</dbReference>
<dbReference type="InterPro" id="IPR003439">
    <property type="entry name" value="ABC_transporter-like_ATP-bd"/>
</dbReference>
<name>A0A3M8L1Q4_9MICO</name>
<feature type="transmembrane region" description="Helical" evidence="7">
    <location>
        <begin position="134"/>
        <end position="154"/>
    </location>
</feature>
<dbReference type="InterPro" id="IPR036640">
    <property type="entry name" value="ABC1_TM_sf"/>
</dbReference>
<dbReference type="GO" id="GO:0005886">
    <property type="term" value="C:plasma membrane"/>
    <property type="evidence" value="ECO:0007669"/>
    <property type="project" value="UniProtKB-SubCell"/>
</dbReference>
<evidence type="ECO:0000256" key="6">
    <source>
        <dbReference type="ARBA" id="ARBA00023136"/>
    </source>
</evidence>
<evidence type="ECO:0000313" key="10">
    <source>
        <dbReference type="EMBL" id="RNE59471.1"/>
    </source>
</evidence>
<evidence type="ECO:0000256" key="4">
    <source>
        <dbReference type="ARBA" id="ARBA00022840"/>
    </source>
</evidence>
<dbReference type="GO" id="GO:0016887">
    <property type="term" value="F:ATP hydrolysis activity"/>
    <property type="evidence" value="ECO:0007669"/>
    <property type="project" value="InterPro"/>
</dbReference>
<dbReference type="GO" id="GO:0140359">
    <property type="term" value="F:ABC-type transporter activity"/>
    <property type="evidence" value="ECO:0007669"/>
    <property type="project" value="InterPro"/>
</dbReference>